<dbReference type="Proteomes" id="UP000663880">
    <property type="component" value="Unassembled WGS sequence"/>
</dbReference>
<dbReference type="AlphaFoldDB" id="A0A821SIA1"/>
<dbReference type="PANTHER" id="PTHR16294">
    <property type="entry name" value="DYSTROBREVIN BINDING PROTEIN 1 DYSBINDIN"/>
    <property type="match status" value="1"/>
</dbReference>
<gene>
    <name evidence="3" type="ORF">PMACD_LOCUS7684</name>
</gene>
<dbReference type="GO" id="GO:0005737">
    <property type="term" value="C:cytoplasm"/>
    <property type="evidence" value="ECO:0007669"/>
    <property type="project" value="InterPro"/>
</dbReference>
<comment type="similarity">
    <text evidence="1">Belongs to the dysbindin family.</text>
</comment>
<accession>A0A821SIA1</accession>
<organism evidence="3 4">
    <name type="scientific">Pieris macdunnoughi</name>
    <dbReference type="NCBI Taxonomy" id="345717"/>
    <lineage>
        <taxon>Eukaryota</taxon>
        <taxon>Metazoa</taxon>
        <taxon>Ecdysozoa</taxon>
        <taxon>Arthropoda</taxon>
        <taxon>Hexapoda</taxon>
        <taxon>Insecta</taxon>
        <taxon>Pterygota</taxon>
        <taxon>Neoptera</taxon>
        <taxon>Endopterygota</taxon>
        <taxon>Lepidoptera</taxon>
        <taxon>Glossata</taxon>
        <taxon>Ditrysia</taxon>
        <taxon>Papilionoidea</taxon>
        <taxon>Pieridae</taxon>
        <taxon>Pierinae</taxon>
        <taxon>Pieris</taxon>
    </lineage>
</organism>
<dbReference type="PANTHER" id="PTHR16294:SF6">
    <property type="entry name" value="DYNAMIN N-TERMINAL DOMAIN-CONTAINING PROTEIN"/>
    <property type="match status" value="1"/>
</dbReference>
<protein>
    <recommendedName>
        <fullName evidence="5">Dysbindin</fullName>
    </recommendedName>
</protein>
<evidence type="ECO:0000256" key="2">
    <source>
        <dbReference type="SAM" id="Coils"/>
    </source>
</evidence>
<reference evidence="3" key="1">
    <citation type="submission" date="2021-02" db="EMBL/GenBank/DDBJ databases">
        <authorList>
            <person name="Steward A R."/>
        </authorList>
    </citation>
    <scope>NUCLEOTIDE SEQUENCE</scope>
</reference>
<evidence type="ECO:0000313" key="3">
    <source>
        <dbReference type="EMBL" id="CAF4858356.1"/>
    </source>
</evidence>
<sequence>MLGNLKEFISVVQDGLSSSNNLRQTLQEVQKVTNIFKDKQKVSNEKVNFGAGGALLEKYHEEWAELHDYADKNAKAAEEVDRLVLHLHEISNKRLKAATELSNNIAYLPILTASVAQCMDGLKNLQILLQEVEEQLVEFEDLVEKNNMEKWKLDHHYELSLYKKKKMTQLEETRTQLAKENAELNNKRERQQFAELQIKRETSAAAFQSDVARYLTSGSLPSGSGPQPLPTALEQIELDVDSSDLEKFLEES</sequence>
<dbReference type="EMBL" id="CAJOBZ010000019">
    <property type="protein sequence ID" value="CAF4858356.1"/>
    <property type="molecule type" value="Genomic_DNA"/>
</dbReference>
<evidence type="ECO:0008006" key="5">
    <source>
        <dbReference type="Google" id="ProtNLM"/>
    </source>
</evidence>
<dbReference type="OrthoDB" id="2445127at2759"/>
<keyword evidence="4" id="KW-1185">Reference proteome</keyword>
<evidence type="ECO:0000313" key="4">
    <source>
        <dbReference type="Proteomes" id="UP000663880"/>
    </source>
</evidence>
<dbReference type="InterPro" id="IPR007531">
    <property type="entry name" value="Dysbindin"/>
</dbReference>
<comment type="caution">
    <text evidence="3">The sequence shown here is derived from an EMBL/GenBank/DDBJ whole genome shotgun (WGS) entry which is preliminary data.</text>
</comment>
<evidence type="ECO:0000256" key="1">
    <source>
        <dbReference type="ARBA" id="ARBA00008686"/>
    </source>
</evidence>
<name>A0A821SIA1_9NEOP</name>
<feature type="coiled-coil region" evidence="2">
    <location>
        <begin position="115"/>
        <end position="199"/>
    </location>
</feature>
<proteinExistence type="inferred from homology"/>
<keyword evidence="2" id="KW-0175">Coiled coil</keyword>